<dbReference type="PROSITE" id="PS00211">
    <property type="entry name" value="ABC_TRANSPORTER_1"/>
    <property type="match status" value="1"/>
</dbReference>
<keyword evidence="3" id="KW-0547">Nucleotide-binding</keyword>
<accession>A0A136WB82</accession>
<dbReference type="AlphaFoldDB" id="A0A136WB82"/>
<dbReference type="STRING" id="36847.CLNEO_28350"/>
<evidence type="ECO:0000313" key="6">
    <source>
        <dbReference type="EMBL" id="KXL51768.1"/>
    </source>
</evidence>
<dbReference type="RefSeq" id="WP_066090708.1">
    <property type="nucleotide sequence ID" value="NZ_LRVM01000015.1"/>
</dbReference>
<dbReference type="InterPro" id="IPR017871">
    <property type="entry name" value="ABC_transporter-like_CS"/>
</dbReference>
<dbReference type="PATRIC" id="fig|36847.3.peg.3314"/>
<comment type="similarity">
    <text evidence="1">Belongs to the ABC transporter superfamily.</text>
</comment>
<dbReference type="EC" id="3.6.3.33" evidence="6"/>
<dbReference type="InterPro" id="IPR003439">
    <property type="entry name" value="ABC_transporter-like_ATP-bd"/>
</dbReference>
<evidence type="ECO:0000256" key="2">
    <source>
        <dbReference type="ARBA" id="ARBA00022448"/>
    </source>
</evidence>
<evidence type="ECO:0000259" key="5">
    <source>
        <dbReference type="PROSITE" id="PS50893"/>
    </source>
</evidence>
<dbReference type="Proteomes" id="UP000070539">
    <property type="component" value="Unassembled WGS sequence"/>
</dbReference>
<evidence type="ECO:0000313" key="7">
    <source>
        <dbReference type="Proteomes" id="UP000070539"/>
    </source>
</evidence>
<reference evidence="6 7" key="1">
    <citation type="submission" date="2016-01" db="EMBL/GenBank/DDBJ databases">
        <title>Genome sequence of Clostridium neopropionicum X4, DSM-3847.</title>
        <authorList>
            <person name="Poehlein A."/>
            <person name="Beck M.H."/>
            <person name="Bengelsdorf F.R."/>
            <person name="Daniel R."/>
            <person name="Duerre P."/>
        </authorList>
    </citation>
    <scope>NUCLEOTIDE SEQUENCE [LARGE SCALE GENOMIC DNA]</scope>
    <source>
        <strain evidence="6 7">DSM-3847</strain>
    </source>
</reference>
<dbReference type="SMART" id="SM00382">
    <property type="entry name" value="AAA"/>
    <property type="match status" value="1"/>
</dbReference>
<feature type="domain" description="ABC transporter" evidence="5">
    <location>
        <begin position="65"/>
        <end position="311"/>
    </location>
</feature>
<sequence>MENLTIEELLSRYPYAIEFFDVNGLPIEDKQKTIQEYINTLPYVFLEDMGINHQGLFKRFLVFMQRMEDIRKERNFSIHSLTVLGGTDKNGKKEQDKLKISMGEIICIVGPTGSGKSRLLADIEWMAQKDTPTGRRILIDDCIPPESWRFSIEHKLVAQLSQNMNFVMDICVGDFIKLHAQSRMIDDVDDKTLKIIHHANELSGEAFDLNTPLTSLSGGQSRALMVADTAFLSTSPIVLIDEIENAGINRKKALELLVDQNKIVLIATHDPLLALTGDKRIVIKNGGIYKVLETTESEKQRLEQLTEIDNVMMQYRERLRKGELLD</sequence>
<gene>
    <name evidence="6" type="primary">btuD</name>
    <name evidence="6" type="ORF">CLNEO_28350</name>
</gene>
<dbReference type="OrthoDB" id="9776556at2"/>
<dbReference type="Pfam" id="PF00005">
    <property type="entry name" value="ABC_tran"/>
    <property type="match status" value="1"/>
</dbReference>
<proteinExistence type="inferred from homology"/>
<evidence type="ECO:0000256" key="3">
    <source>
        <dbReference type="ARBA" id="ARBA00022741"/>
    </source>
</evidence>
<keyword evidence="4 6" id="KW-0067">ATP-binding</keyword>
<keyword evidence="6" id="KW-0378">Hydrolase</keyword>
<evidence type="ECO:0000256" key="4">
    <source>
        <dbReference type="ARBA" id="ARBA00022840"/>
    </source>
</evidence>
<comment type="caution">
    <text evidence="6">The sequence shown here is derived from an EMBL/GenBank/DDBJ whole genome shotgun (WGS) entry which is preliminary data.</text>
</comment>
<keyword evidence="2" id="KW-0813">Transport</keyword>
<dbReference type="InterPro" id="IPR003593">
    <property type="entry name" value="AAA+_ATPase"/>
</dbReference>
<dbReference type="SUPFAM" id="SSF52540">
    <property type="entry name" value="P-loop containing nucleoside triphosphate hydrolases"/>
    <property type="match status" value="1"/>
</dbReference>
<dbReference type="InterPro" id="IPR027417">
    <property type="entry name" value="P-loop_NTPase"/>
</dbReference>
<name>A0A136WB82_9FIRM</name>
<dbReference type="EMBL" id="LRVM01000015">
    <property type="protein sequence ID" value="KXL51768.1"/>
    <property type="molecule type" value="Genomic_DNA"/>
</dbReference>
<organism evidence="6 7">
    <name type="scientific">Anaerotignum neopropionicum</name>
    <dbReference type="NCBI Taxonomy" id="36847"/>
    <lineage>
        <taxon>Bacteria</taxon>
        <taxon>Bacillati</taxon>
        <taxon>Bacillota</taxon>
        <taxon>Clostridia</taxon>
        <taxon>Lachnospirales</taxon>
        <taxon>Anaerotignaceae</taxon>
        <taxon>Anaerotignum</taxon>
    </lineage>
</organism>
<keyword evidence="7" id="KW-1185">Reference proteome</keyword>
<dbReference type="PROSITE" id="PS50893">
    <property type="entry name" value="ABC_TRANSPORTER_2"/>
    <property type="match status" value="1"/>
</dbReference>
<dbReference type="GO" id="GO:0016887">
    <property type="term" value="F:ATP hydrolysis activity"/>
    <property type="evidence" value="ECO:0007669"/>
    <property type="project" value="InterPro"/>
</dbReference>
<dbReference type="Gene3D" id="3.40.50.300">
    <property type="entry name" value="P-loop containing nucleotide triphosphate hydrolases"/>
    <property type="match status" value="1"/>
</dbReference>
<protein>
    <submittedName>
        <fullName evidence="6">Vitamin B12 import ATP-binding protein BtuD</fullName>
        <ecNumber evidence="6">3.6.3.33</ecNumber>
    </submittedName>
</protein>
<dbReference type="GO" id="GO:0005524">
    <property type="term" value="F:ATP binding"/>
    <property type="evidence" value="ECO:0007669"/>
    <property type="project" value="UniProtKB-KW"/>
</dbReference>
<dbReference type="PANTHER" id="PTHR43117">
    <property type="entry name" value="OSMOPROTECTANT IMPORT ATP-BINDING PROTEIN OSMV"/>
    <property type="match status" value="1"/>
</dbReference>
<dbReference type="PANTHER" id="PTHR43117:SF4">
    <property type="entry name" value="OSMOPROTECTANT IMPORT ATP-BINDING PROTEIN OSMV"/>
    <property type="match status" value="1"/>
</dbReference>
<evidence type="ECO:0000256" key="1">
    <source>
        <dbReference type="ARBA" id="ARBA00005417"/>
    </source>
</evidence>